<evidence type="ECO:0000313" key="3">
    <source>
        <dbReference type="Proteomes" id="UP001467690"/>
    </source>
</evidence>
<feature type="chain" id="PRO_5045059800" evidence="1">
    <location>
        <begin position="22"/>
        <end position="377"/>
    </location>
</feature>
<evidence type="ECO:0000256" key="1">
    <source>
        <dbReference type="SAM" id="SignalP"/>
    </source>
</evidence>
<dbReference type="InterPro" id="IPR021953">
    <property type="entry name" value="DUF3570"/>
</dbReference>
<keyword evidence="1" id="KW-0732">Signal</keyword>
<gene>
    <name evidence="2" type="ORF">ABS311_17505</name>
</gene>
<dbReference type="RefSeq" id="WP_246072277.1">
    <property type="nucleotide sequence ID" value="NZ_CP041660.1"/>
</dbReference>
<keyword evidence="3" id="KW-1185">Reference proteome</keyword>
<sequence>MVVIKSGCFLLLALLSVSLQAAILAPDRAEVLYHSYQGGGMKIDGPAVKLRKKASESVALTAFYYMDTISSASVDVLSTASEYAEERQEAQLGIEYLHNKTTMAVNFRQSDENDYLAKSVSVSVSHDTFGDLTTVNLGLSYGDDEVKRNGDENFLQQAQHYKIRAGLSQILTRNLTAQLEVEAISDSGFLNNPYRTVRFIDPDSQAGVAYQAEIYPNTRNSFTSKLSASYYLPYRAALIAHYRYFSDSWQITAQDVEVLYRHPLGEHFEFEFKARQYQQTQAEFYQDLFPYRDAQNYLARDKELSEFSDITLGIGATYLLPETYQLFDWRSEVSVQWDYIQFDYQNFRDPTAQAAVGEEPLYQFSANVLRIFASIYF</sequence>
<organism evidence="2 3">
    <name type="scientific">Catenovulum sediminis</name>
    <dbReference type="NCBI Taxonomy" id="1740262"/>
    <lineage>
        <taxon>Bacteria</taxon>
        <taxon>Pseudomonadati</taxon>
        <taxon>Pseudomonadota</taxon>
        <taxon>Gammaproteobacteria</taxon>
        <taxon>Alteromonadales</taxon>
        <taxon>Alteromonadaceae</taxon>
        <taxon>Catenovulum</taxon>
    </lineage>
</organism>
<comment type="caution">
    <text evidence="2">The sequence shown here is derived from an EMBL/GenBank/DDBJ whole genome shotgun (WGS) entry which is preliminary data.</text>
</comment>
<accession>A0ABV1RLB3</accession>
<name>A0ABV1RLB3_9ALTE</name>
<protein>
    <submittedName>
        <fullName evidence="2">DUF3570 domain-containing protein</fullName>
    </submittedName>
</protein>
<evidence type="ECO:0000313" key="2">
    <source>
        <dbReference type="EMBL" id="MER2493679.1"/>
    </source>
</evidence>
<dbReference type="EMBL" id="JBELOE010000265">
    <property type="protein sequence ID" value="MER2493679.1"/>
    <property type="molecule type" value="Genomic_DNA"/>
</dbReference>
<proteinExistence type="predicted"/>
<dbReference type="Pfam" id="PF12094">
    <property type="entry name" value="DUF3570"/>
    <property type="match status" value="1"/>
</dbReference>
<reference evidence="2 3" key="1">
    <citation type="submission" date="2024-06" db="EMBL/GenBank/DDBJ databases">
        <authorList>
            <person name="Chen R.Y."/>
        </authorList>
    </citation>
    <scope>NUCLEOTIDE SEQUENCE [LARGE SCALE GENOMIC DNA]</scope>
    <source>
        <strain evidence="2 3">D2</strain>
    </source>
</reference>
<feature type="signal peptide" evidence="1">
    <location>
        <begin position="1"/>
        <end position="21"/>
    </location>
</feature>
<dbReference type="Proteomes" id="UP001467690">
    <property type="component" value="Unassembled WGS sequence"/>
</dbReference>